<organism evidence="1 2">
    <name type="scientific">Nephila pilipes</name>
    <name type="common">Giant wood spider</name>
    <name type="synonym">Nephila maculata</name>
    <dbReference type="NCBI Taxonomy" id="299642"/>
    <lineage>
        <taxon>Eukaryota</taxon>
        <taxon>Metazoa</taxon>
        <taxon>Ecdysozoa</taxon>
        <taxon>Arthropoda</taxon>
        <taxon>Chelicerata</taxon>
        <taxon>Arachnida</taxon>
        <taxon>Araneae</taxon>
        <taxon>Araneomorphae</taxon>
        <taxon>Entelegynae</taxon>
        <taxon>Araneoidea</taxon>
        <taxon>Nephilidae</taxon>
        <taxon>Nephila</taxon>
    </lineage>
</organism>
<evidence type="ECO:0000313" key="1">
    <source>
        <dbReference type="EMBL" id="GFS83818.1"/>
    </source>
</evidence>
<keyword evidence="2" id="KW-1185">Reference proteome</keyword>
<name>A0A8X6T9B0_NEPPI</name>
<dbReference type="EMBL" id="BMAW01003469">
    <property type="protein sequence ID" value="GFS83818.1"/>
    <property type="molecule type" value="Genomic_DNA"/>
</dbReference>
<gene>
    <name evidence="1" type="ORF">NPIL_667441</name>
</gene>
<proteinExistence type="predicted"/>
<reference evidence="1" key="1">
    <citation type="submission" date="2020-08" db="EMBL/GenBank/DDBJ databases">
        <title>Multicomponent nature underlies the extraordinary mechanical properties of spider dragline silk.</title>
        <authorList>
            <person name="Kono N."/>
            <person name="Nakamura H."/>
            <person name="Mori M."/>
            <person name="Yoshida Y."/>
            <person name="Ohtoshi R."/>
            <person name="Malay A.D."/>
            <person name="Moran D.A.P."/>
            <person name="Tomita M."/>
            <person name="Numata K."/>
            <person name="Arakawa K."/>
        </authorList>
    </citation>
    <scope>NUCLEOTIDE SEQUENCE</scope>
</reference>
<sequence length="91" mass="10480">MKLLEYPLYRPNYASCDIVLYPQKKMKMKTMQFSSGEDLLRSWINECSLLPIERAGLSIGFEGWIVMDSRLNYLTVSTTIGIEKLGKENLV</sequence>
<accession>A0A8X6T9B0</accession>
<evidence type="ECO:0000313" key="2">
    <source>
        <dbReference type="Proteomes" id="UP000887013"/>
    </source>
</evidence>
<protein>
    <submittedName>
        <fullName evidence="1">Uncharacterized protein</fullName>
    </submittedName>
</protein>
<dbReference type="AlphaFoldDB" id="A0A8X6T9B0"/>
<dbReference type="Proteomes" id="UP000887013">
    <property type="component" value="Unassembled WGS sequence"/>
</dbReference>
<comment type="caution">
    <text evidence="1">The sequence shown here is derived from an EMBL/GenBank/DDBJ whole genome shotgun (WGS) entry which is preliminary data.</text>
</comment>